<dbReference type="PANTHER" id="PTHR42953">
    <property type="entry name" value="HIGH-AFFINITY ZINC UPTAKE SYSTEM PROTEIN ZNUA-RELATED"/>
    <property type="match status" value="1"/>
</dbReference>
<evidence type="ECO:0000256" key="3">
    <source>
        <dbReference type="ARBA" id="ARBA00022729"/>
    </source>
</evidence>
<dbReference type="Proteomes" id="UP000253490">
    <property type="component" value="Unassembled WGS sequence"/>
</dbReference>
<sequence length="312" mass="34731">MRRQITLWSLFILLIVLLTACSTTPKNTSAVESKNDNNITTYASIYPMYDFASKIGGDKINLSTMVPSGTEPHDWEPTAMNITHLEEADVFIYNGAGMEHWVEDVLASLQNEKIIVVEASNNVDFIKGHSHSEKHEEDTTHDPHVWLYPLNAKIQMENIKNAFVEADPSNAGYYEANYKKYAAECDALDQEFKDTLAPLVNKDIIVSHEAYGYLSEAYDLHQIGIEGLSADSDPDPARMAEIIDLAKEKNIETIFFEETVSSKVAETIAKEVGAKTAVLSPIEGLSNEQESAGDDYFSVMRQNLDALKSALQ</sequence>
<evidence type="ECO:0000313" key="7">
    <source>
        <dbReference type="Proteomes" id="UP000253490"/>
    </source>
</evidence>
<gene>
    <name evidence="6" type="ORF">DES36_10945</name>
</gene>
<keyword evidence="7" id="KW-1185">Reference proteome</keyword>
<evidence type="ECO:0000256" key="2">
    <source>
        <dbReference type="ARBA" id="ARBA00022448"/>
    </source>
</evidence>
<dbReference type="CDD" id="cd01017">
    <property type="entry name" value="AdcA"/>
    <property type="match status" value="1"/>
</dbReference>
<dbReference type="GO" id="GO:0046872">
    <property type="term" value="F:metal ion binding"/>
    <property type="evidence" value="ECO:0007669"/>
    <property type="project" value="InterPro"/>
</dbReference>
<keyword evidence="2 4" id="KW-0813">Transport</keyword>
<dbReference type="InterPro" id="IPR050492">
    <property type="entry name" value="Bact_metal-bind_prot9"/>
</dbReference>
<feature type="chain" id="PRO_5038663709" evidence="5">
    <location>
        <begin position="21"/>
        <end position="312"/>
    </location>
</feature>
<evidence type="ECO:0000256" key="5">
    <source>
        <dbReference type="SAM" id="SignalP"/>
    </source>
</evidence>
<dbReference type="PROSITE" id="PS51257">
    <property type="entry name" value="PROKAR_LIPOPROTEIN"/>
    <property type="match status" value="1"/>
</dbReference>
<evidence type="ECO:0000313" key="6">
    <source>
        <dbReference type="EMBL" id="RBP63827.1"/>
    </source>
</evidence>
<dbReference type="InterPro" id="IPR006128">
    <property type="entry name" value="Lipoprotein_PsaA-like"/>
</dbReference>
<dbReference type="GO" id="GO:0007155">
    <property type="term" value="P:cell adhesion"/>
    <property type="evidence" value="ECO:0007669"/>
    <property type="project" value="InterPro"/>
</dbReference>
<dbReference type="PANTHER" id="PTHR42953:SF3">
    <property type="entry name" value="HIGH-AFFINITY ZINC UPTAKE SYSTEM PROTEIN ZNUA"/>
    <property type="match status" value="1"/>
</dbReference>
<dbReference type="InterPro" id="IPR006127">
    <property type="entry name" value="ZnuA-like"/>
</dbReference>
<reference evidence="6 7" key="1">
    <citation type="submission" date="2018-06" db="EMBL/GenBank/DDBJ databases">
        <title>Genomic Encyclopedia of Type Strains, Phase IV (KMG-IV): sequencing the most valuable type-strain genomes for metagenomic binning, comparative biology and taxonomic classification.</title>
        <authorList>
            <person name="Goeker M."/>
        </authorList>
    </citation>
    <scope>NUCLEOTIDE SEQUENCE [LARGE SCALE GENOMIC DNA]</scope>
    <source>
        <strain evidence="6 7">DSM 22112</strain>
    </source>
</reference>
<protein>
    <submittedName>
        <fullName evidence="6">Zinc transport system substrate-binding protein</fullName>
    </submittedName>
</protein>
<dbReference type="Gene3D" id="3.40.50.1980">
    <property type="entry name" value="Nitrogenase molybdenum iron protein domain"/>
    <property type="match status" value="2"/>
</dbReference>
<dbReference type="RefSeq" id="WP_113920701.1">
    <property type="nucleotide sequence ID" value="NZ_CALNCS010000084.1"/>
</dbReference>
<dbReference type="SUPFAM" id="SSF53807">
    <property type="entry name" value="Helical backbone' metal receptor"/>
    <property type="match status" value="1"/>
</dbReference>
<dbReference type="OrthoDB" id="9810636at2"/>
<feature type="signal peptide" evidence="5">
    <location>
        <begin position="1"/>
        <end position="20"/>
    </location>
</feature>
<proteinExistence type="inferred from homology"/>
<organism evidence="6 7">
    <name type="scientific">Alkalibaculum bacchi</name>
    <dbReference type="NCBI Taxonomy" id="645887"/>
    <lineage>
        <taxon>Bacteria</taxon>
        <taxon>Bacillati</taxon>
        <taxon>Bacillota</taxon>
        <taxon>Clostridia</taxon>
        <taxon>Eubacteriales</taxon>
        <taxon>Eubacteriaceae</taxon>
        <taxon>Alkalibaculum</taxon>
    </lineage>
</organism>
<dbReference type="Pfam" id="PF01297">
    <property type="entry name" value="ZnuA"/>
    <property type="match status" value="1"/>
</dbReference>
<keyword evidence="3 5" id="KW-0732">Signal</keyword>
<dbReference type="EMBL" id="QNRX01000009">
    <property type="protein sequence ID" value="RBP63827.1"/>
    <property type="molecule type" value="Genomic_DNA"/>
</dbReference>
<dbReference type="GO" id="GO:0030001">
    <property type="term" value="P:metal ion transport"/>
    <property type="evidence" value="ECO:0007669"/>
    <property type="project" value="InterPro"/>
</dbReference>
<dbReference type="PRINTS" id="PR00690">
    <property type="entry name" value="ADHESNFAMILY"/>
</dbReference>
<evidence type="ECO:0000256" key="1">
    <source>
        <dbReference type="ARBA" id="ARBA00011028"/>
    </source>
</evidence>
<name>A0A366I689_9FIRM</name>
<dbReference type="InterPro" id="IPR006129">
    <property type="entry name" value="AdhesinB"/>
</dbReference>
<comment type="similarity">
    <text evidence="1 4">Belongs to the bacterial solute-binding protein 9 family.</text>
</comment>
<dbReference type="PRINTS" id="PR00691">
    <property type="entry name" value="ADHESINB"/>
</dbReference>
<evidence type="ECO:0000256" key="4">
    <source>
        <dbReference type="RuleBase" id="RU003512"/>
    </source>
</evidence>
<accession>A0A366I689</accession>
<comment type="caution">
    <text evidence="6">The sequence shown here is derived from an EMBL/GenBank/DDBJ whole genome shotgun (WGS) entry which is preliminary data.</text>
</comment>
<dbReference type="AlphaFoldDB" id="A0A366I689"/>